<dbReference type="EMBL" id="JAUNZN010000016">
    <property type="protein sequence ID" value="KAK4811726.1"/>
    <property type="molecule type" value="Genomic_DNA"/>
</dbReference>
<reference evidence="1 2" key="1">
    <citation type="journal article" date="2023" name="J. Hered.">
        <title>Chromosome-level genome of the wood stork (Mycteria americana) provides insight into avian chromosome evolution.</title>
        <authorList>
            <person name="Flamio R. Jr."/>
            <person name="Ramstad K.M."/>
        </authorList>
    </citation>
    <scope>NUCLEOTIDE SEQUENCE [LARGE SCALE GENOMIC DNA]</scope>
    <source>
        <strain evidence="1">JAX WOST 10</strain>
    </source>
</reference>
<evidence type="ECO:0000313" key="2">
    <source>
        <dbReference type="Proteomes" id="UP001333110"/>
    </source>
</evidence>
<protein>
    <submittedName>
        <fullName evidence="1">Uncharacterized protein</fullName>
    </submittedName>
</protein>
<dbReference type="Proteomes" id="UP001333110">
    <property type="component" value="Unassembled WGS sequence"/>
</dbReference>
<comment type="caution">
    <text evidence="1">The sequence shown here is derived from an EMBL/GenBank/DDBJ whole genome shotgun (WGS) entry which is preliminary data.</text>
</comment>
<proteinExistence type="predicted"/>
<sequence>MIKGLGSLPYEERLRELGLFSFEKRRLGGDLITMFQSLKCGYKEDGDSLFTRSHMEKMRVNGYMLLLGRFRLDTRKIFHNENNQPWESSPQGSGGFPNIGHLRFGWTGCWAISSRWGFCQESLGQVILEVRCNLVFSESMIKVGGMQASTWEPHMMEAECTSSQDDEEPGWNQVPGPLKAKLRDQGWQGNKVPQGDLDPQRKSSGMEVERLSRLAELSRFLPRNTNCGDDVASKRKTWILHYRRWDALTQKFVSMVRKSSNNGVLNGGGLPDH</sequence>
<name>A0AAN7RWU9_MYCAM</name>
<keyword evidence="2" id="KW-1185">Reference proteome</keyword>
<accession>A0AAN7RWU9</accession>
<organism evidence="1 2">
    <name type="scientific">Mycteria americana</name>
    <name type="common">Wood stork</name>
    <dbReference type="NCBI Taxonomy" id="33587"/>
    <lineage>
        <taxon>Eukaryota</taxon>
        <taxon>Metazoa</taxon>
        <taxon>Chordata</taxon>
        <taxon>Craniata</taxon>
        <taxon>Vertebrata</taxon>
        <taxon>Euteleostomi</taxon>
        <taxon>Archelosauria</taxon>
        <taxon>Archosauria</taxon>
        <taxon>Dinosauria</taxon>
        <taxon>Saurischia</taxon>
        <taxon>Theropoda</taxon>
        <taxon>Coelurosauria</taxon>
        <taxon>Aves</taxon>
        <taxon>Neognathae</taxon>
        <taxon>Neoaves</taxon>
        <taxon>Aequornithes</taxon>
        <taxon>Ciconiiformes</taxon>
        <taxon>Ciconiidae</taxon>
        <taxon>Mycteria</taxon>
    </lineage>
</organism>
<evidence type="ECO:0000313" key="1">
    <source>
        <dbReference type="EMBL" id="KAK4811726.1"/>
    </source>
</evidence>
<dbReference type="AlphaFoldDB" id="A0AAN7RWU9"/>
<gene>
    <name evidence="1" type="ORF">QYF61_005294</name>
</gene>